<dbReference type="Proteomes" id="UP001341840">
    <property type="component" value="Unassembled WGS sequence"/>
</dbReference>
<feature type="compositionally biased region" description="Basic residues" evidence="1">
    <location>
        <begin position="8"/>
        <end position="18"/>
    </location>
</feature>
<proteinExistence type="predicted"/>
<accession>A0ABU6TEE6</accession>
<protein>
    <submittedName>
        <fullName evidence="2">Uncharacterized protein</fullName>
    </submittedName>
</protein>
<feature type="compositionally biased region" description="Basic and acidic residues" evidence="1">
    <location>
        <begin position="19"/>
        <end position="28"/>
    </location>
</feature>
<evidence type="ECO:0000256" key="1">
    <source>
        <dbReference type="SAM" id="MobiDB-lite"/>
    </source>
</evidence>
<dbReference type="EMBL" id="JASCZI010090843">
    <property type="protein sequence ID" value="MED6147099.1"/>
    <property type="molecule type" value="Genomic_DNA"/>
</dbReference>
<name>A0ABU6TEE6_9FABA</name>
<sequence>MVNGNGKPSKKGKAVKHSPAKESNPKKDVRISTLQGHAFRCVPLSVNVIFEKCLKKDPQKHAIVDELGFGSLSYLPNYYLKQKVLMQIFKRFDLYDITIHAVAGEVEITTEKIGKAFGLKYTGEVEITTEKIGKAFGLKYTGTTYAERVTIKDLSEEDECIFKFFQGKSQAALKDLIFNKPVDTEENRNKFKRAFLLYIQKCFLLPTSAPNVTRRALPTIFDLENTRNKNWALHRHNFLLEEKEKAKKNCRDAEAQPQWVQYWMGKTLWDRMKQEKTMAAVTSWAHDCSGSVFGSEEEESAKQPDEVPPVDSATASLGDNESNARRGNLFVEADEQYHEQPQHKPLQEEEPPQQQPQPQLPHQVLVPKAEPDLVSSPTERLLTDALMKMSKDEQPPPQEEENDPAQNQEQQQ</sequence>
<reference evidence="2 3" key="1">
    <citation type="journal article" date="2023" name="Plants (Basel)">
        <title>Bridging the Gap: Combining Genomics and Transcriptomics Approaches to Understand Stylosanthes scabra, an Orphan Legume from the Brazilian Caatinga.</title>
        <authorList>
            <person name="Ferreira-Neto J.R.C."/>
            <person name="da Silva M.D."/>
            <person name="Binneck E."/>
            <person name="de Melo N.F."/>
            <person name="da Silva R.H."/>
            <person name="de Melo A.L.T.M."/>
            <person name="Pandolfi V."/>
            <person name="Bustamante F.O."/>
            <person name="Brasileiro-Vidal A.C."/>
            <person name="Benko-Iseppon A.M."/>
        </authorList>
    </citation>
    <scope>NUCLEOTIDE SEQUENCE [LARGE SCALE GENOMIC DNA]</scope>
    <source>
        <tissue evidence="2">Leaves</tissue>
    </source>
</reference>
<evidence type="ECO:0000313" key="2">
    <source>
        <dbReference type="EMBL" id="MED6147099.1"/>
    </source>
</evidence>
<organism evidence="2 3">
    <name type="scientific">Stylosanthes scabra</name>
    <dbReference type="NCBI Taxonomy" id="79078"/>
    <lineage>
        <taxon>Eukaryota</taxon>
        <taxon>Viridiplantae</taxon>
        <taxon>Streptophyta</taxon>
        <taxon>Embryophyta</taxon>
        <taxon>Tracheophyta</taxon>
        <taxon>Spermatophyta</taxon>
        <taxon>Magnoliopsida</taxon>
        <taxon>eudicotyledons</taxon>
        <taxon>Gunneridae</taxon>
        <taxon>Pentapetalae</taxon>
        <taxon>rosids</taxon>
        <taxon>fabids</taxon>
        <taxon>Fabales</taxon>
        <taxon>Fabaceae</taxon>
        <taxon>Papilionoideae</taxon>
        <taxon>50 kb inversion clade</taxon>
        <taxon>dalbergioids sensu lato</taxon>
        <taxon>Dalbergieae</taxon>
        <taxon>Pterocarpus clade</taxon>
        <taxon>Stylosanthes</taxon>
    </lineage>
</organism>
<dbReference type="PANTHER" id="PTHR34835">
    <property type="entry name" value="OS07G0283600 PROTEIN-RELATED"/>
    <property type="match status" value="1"/>
</dbReference>
<feature type="compositionally biased region" description="Basic and acidic residues" evidence="1">
    <location>
        <begin position="336"/>
        <end position="347"/>
    </location>
</feature>
<feature type="region of interest" description="Disordered" evidence="1">
    <location>
        <begin position="290"/>
        <end position="323"/>
    </location>
</feature>
<keyword evidence="3" id="KW-1185">Reference proteome</keyword>
<feature type="region of interest" description="Disordered" evidence="1">
    <location>
        <begin position="336"/>
        <end position="412"/>
    </location>
</feature>
<gene>
    <name evidence="2" type="ORF">PIB30_040809</name>
</gene>
<evidence type="ECO:0000313" key="3">
    <source>
        <dbReference type="Proteomes" id="UP001341840"/>
    </source>
</evidence>
<comment type="caution">
    <text evidence="2">The sequence shown here is derived from an EMBL/GenBank/DDBJ whole genome shotgun (WGS) entry which is preliminary data.</text>
</comment>
<feature type="region of interest" description="Disordered" evidence="1">
    <location>
        <begin position="1"/>
        <end position="28"/>
    </location>
</feature>